<evidence type="ECO:0000256" key="6">
    <source>
        <dbReference type="ARBA" id="ARBA00022893"/>
    </source>
</evidence>
<keyword evidence="6" id="KW-0845">Vitamin A</keyword>
<evidence type="ECO:0000256" key="2">
    <source>
        <dbReference type="ARBA" id="ARBA00014411"/>
    </source>
</evidence>
<evidence type="ECO:0000256" key="5">
    <source>
        <dbReference type="ARBA" id="ARBA00022692"/>
    </source>
</evidence>
<evidence type="ECO:0000313" key="11">
    <source>
        <dbReference type="Ensembl" id="ENSCPVP00000002145.2"/>
    </source>
</evidence>
<dbReference type="InterPro" id="IPR026612">
    <property type="entry name" value="STRA6-like"/>
</dbReference>
<dbReference type="AlphaFoldDB" id="A0A8C3MBN8"/>
<dbReference type="Proteomes" id="UP000694382">
    <property type="component" value="Chromosome 10"/>
</dbReference>
<comment type="subcellular location">
    <subcellularLocation>
        <location evidence="1">Cell membrane</location>
        <topology evidence="1">Multi-pass membrane protein</topology>
    </subcellularLocation>
</comment>
<dbReference type="GO" id="GO:0038023">
    <property type="term" value="F:signaling receptor activity"/>
    <property type="evidence" value="ECO:0007669"/>
    <property type="project" value="InterPro"/>
</dbReference>
<protein>
    <recommendedName>
        <fullName evidence="2">Receptor for retinol uptake STRA6</fullName>
    </recommendedName>
</protein>
<keyword evidence="5" id="KW-0812">Transmembrane</keyword>
<dbReference type="GO" id="GO:0016918">
    <property type="term" value="F:retinal binding"/>
    <property type="evidence" value="ECO:0007669"/>
    <property type="project" value="UniProtKB-KW"/>
</dbReference>
<dbReference type="Ensembl" id="ENSCPVT00000002234.2">
    <property type="protein sequence ID" value="ENSCPVP00000002145.2"/>
    <property type="gene ID" value="ENSCPVG00000001602.2"/>
</dbReference>
<evidence type="ECO:0000256" key="3">
    <source>
        <dbReference type="ARBA" id="ARBA00022448"/>
    </source>
</evidence>
<evidence type="ECO:0000256" key="10">
    <source>
        <dbReference type="ARBA" id="ARBA00023170"/>
    </source>
</evidence>
<sequence>MAPNGSVGFRDSPVEPGIFLDEDLGSDWYIYESTESAPHDDLFPDAVMECHPTISPQMYHTVMAPISLALILALSFLVKRRRLHLSCWNGVPGLLSPGNLLEQDGHRAVAAAVLALLCSELCRLLLDPHPLPLLPPTGTTTASPAAREFWKVLALLYFPALYSPLLACPGPRHRLGYAAGTLLAWGHCAAQAWHRAQCPLAPKMHRLYSLLSHVPALLSLSLLSLWYPVQLLRSLRSGDSPEPRISGKSYYRKYLKALLSKRDRKGSSLKMDESLSSRIRSYLLSYIYIPEEGFRIPLKLVASVTVAVVAVYQVAVLLLVAVVPPLRIMRAGMSKDVVVLLVQFGLVPSRGAAAPGDLEQELRTAQHFLWALEVCYICSLVLCCLLTYAMLLRSLAMHRSNLRALYQGAVLDVFSKAHILRPSRESLVCWMAFSSFQAAFACLGLLIQQVIFFLCFVAFTFLVVIPLQLGTSSPLFGIIRNMWPFWLTLVVAVLLQHLLAHSQFLEQHSLQKEITNRRALYIVTFLLFPTNVLVGAMAAVWRVVISGLYNAVHLCRLDISLLHRGVETFDPGYRTYCHYLRVEVSQCHPLLKAFCFLLLQPGRPEPPAPPCDTQLEEGLQLMHPKPPAPGRARSRRIRARWWVAYTLLHNPSLTASRKTALADPAANGAQLGVPRP</sequence>
<reference evidence="11" key="3">
    <citation type="submission" date="2025-09" db="UniProtKB">
        <authorList>
            <consortium name="Ensembl"/>
        </authorList>
    </citation>
    <scope>IDENTIFICATION</scope>
</reference>
<evidence type="ECO:0000256" key="8">
    <source>
        <dbReference type="ARBA" id="ARBA00023072"/>
    </source>
</evidence>
<keyword evidence="12" id="KW-1185">Reference proteome</keyword>
<proteinExistence type="predicted"/>
<keyword evidence="8" id="KW-0683">Retinol-binding</keyword>
<gene>
    <name evidence="11" type="primary">STRA6</name>
</gene>
<dbReference type="GO" id="GO:0071939">
    <property type="term" value="P:vitamin A import into cell"/>
    <property type="evidence" value="ECO:0007669"/>
    <property type="project" value="TreeGrafter"/>
</dbReference>
<dbReference type="Pfam" id="PF14752">
    <property type="entry name" value="RBP_receptor"/>
    <property type="match status" value="1"/>
</dbReference>
<keyword evidence="4" id="KW-1003">Cell membrane</keyword>
<evidence type="ECO:0000256" key="9">
    <source>
        <dbReference type="ARBA" id="ARBA00023136"/>
    </source>
</evidence>
<evidence type="ECO:0000256" key="4">
    <source>
        <dbReference type="ARBA" id="ARBA00022475"/>
    </source>
</evidence>
<dbReference type="GO" id="GO:0005886">
    <property type="term" value="C:plasma membrane"/>
    <property type="evidence" value="ECO:0007669"/>
    <property type="project" value="UniProtKB-SubCell"/>
</dbReference>
<dbReference type="GO" id="GO:0034632">
    <property type="term" value="F:retinol transmembrane transporter activity"/>
    <property type="evidence" value="ECO:0007669"/>
    <property type="project" value="InterPro"/>
</dbReference>
<accession>A0A8U8BGA7</accession>
<reference evidence="11" key="2">
    <citation type="submission" date="2025-08" db="UniProtKB">
        <authorList>
            <consortium name="Ensembl"/>
        </authorList>
    </citation>
    <scope>IDENTIFICATION</scope>
</reference>
<keyword evidence="3" id="KW-0813">Transport</keyword>
<dbReference type="PANTHER" id="PTHR21444:SF16">
    <property type="entry name" value="RECEPTOR FOR RETINOL UPTAKE STRA6"/>
    <property type="match status" value="1"/>
</dbReference>
<evidence type="ECO:0000313" key="12">
    <source>
        <dbReference type="Proteomes" id="UP000694382"/>
    </source>
</evidence>
<evidence type="ECO:0000256" key="7">
    <source>
        <dbReference type="ARBA" id="ARBA00022989"/>
    </source>
</evidence>
<accession>A0A8C3MBN8</accession>
<keyword evidence="7" id="KW-1133">Transmembrane helix</keyword>
<organism evidence="11 12">
    <name type="scientific">Geospiza parvula</name>
    <name type="common">Small tree-finch</name>
    <name type="synonym">Camarhynchus parvulus</name>
    <dbReference type="NCBI Taxonomy" id="87175"/>
    <lineage>
        <taxon>Eukaryota</taxon>
        <taxon>Metazoa</taxon>
        <taxon>Chordata</taxon>
        <taxon>Craniata</taxon>
        <taxon>Vertebrata</taxon>
        <taxon>Euteleostomi</taxon>
        <taxon>Archelosauria</taxon>
        <taxon>Archosauria</taxon>
        <taxon>Dinosauria</taxon>
        <taxon>Saurischia</taxon>
        <taxon>Theropoda</taxon>
        <taxon>Coelurosauria</taxon>
        <taxon>Aves</taxon>
        <taxon>Neognathae</taxon>
        <taxon>Neoaves</taxon>
        <taxon>Telluraves</taxon>
        <taxon>Australaves</taxon>
        <taxon>Passeriformes</taxon>
        <taxon>Thraupidae</taxon>
        <taxon>Camarhynchus</taxon>
    </lineage>
</organism>
<name>A0A8C3MBN8_GEOPR</name>
<evidence type="ECO:0000256" key="1">
    <source>
        <dbReference type="ARBA" id="ARBA00004651"/>
    </source>
</evidence>
<dbReference type="GO" id="GO:0019841">
    <property type="term" value="F:retinol binding"/>
    <property type="evidence" value="ECO:0007669"/>
    <property type="project" value="UniProtKB-KW"/>
</dbReference>
<keyword evidence="10" id="KW-0675">Receptor</keyword>
<dbReference type="PANTHER" id="PTHR21444">
    <property type="entry name" value="COILED-COIL DOMAIN-CONTAINING PROTEIN 180"/>
    <property type="match status" value="1"/>
</dbReference>
<reference evidence="11" key="1">
    <citation type="submission" date="2020-02" db="EMBL/GenBank/DDBJ databases">
        <authorList>
            <person name="Enbody D E."/>
            <person name="Pettersson E M."/>
        </authorList>
    </citation>
    <scope>NUCLEOTIDE SEQUENCE [LARGE SCALE GENOMIC DNA]</scope>
</reference>
<keyword evidence="9" id="KW-0472">Membrane</keyword>